<evidence type="ECO:0000313" key="7">
    <source>
        <dbReference type="EMBL" id="SHK02847.1"/>
    </source>
</evidence>
<dbReference type="SUPFAM" id="SSF55874">
    <property type="entry name" value="ATPase domain of HSP90 chaperone/DNA topoisomerase II/histidine kinase"/>
    <property type="match status" value="1"/>
</dbReference>
<dbReference type="Pfam" id="PF02518">
    <property type="entry name" value="HATPase_c"/>
    <property type="match status" value="1"/>
</dbReference>
<evidence type="ECO:0000256" key="3">
    <source>
        <dbReference type="ARBA" id="ARBA00022679"/>
    </source>
</evidence>
<dbReference type="GO" id="GO:0000155">
    <property type="term" value="F:phosphorelay sensor kinase activity"/>
    <property type="evidence" value="ECO:0007669"/>
    <property type="project" value="InterPro"/>
</dbReference>
<evidence type="ECO:0000256" key="5">
    <source>
        <dbReference type="SAM" id="Phobius"/>
    </source>
</evidence>
<dbReference type="InterPro" id="IPR036890">
    <property type="entry name" value="HATPase_C_sf"/>
</dbReference>
<dbReference type="GO" id="GO:0016020">
    <property type="term" value="C:membrane"/>
    <property type="evidence" value="ECO:0007669"/>
    <property type="project" value="UniProtKB-SubCell"/>
</dbReference>
<organism evidence="7 8">
    <name type="scientific">Anaerocolumna jejuensis DSM 15929</name>
    <dbReference type="NCBI Taxonomy" id="1121322"/>
    <lineage>
        <taxon>Bacteria</taxon>
        <taxon>Bacillati</taxon>
        <taxon>Bacillota</taxon>
        <taxon>Clostridia</taxon>
        <taxon>Lachnospirales</taxon>
        <taxon>Lachnospiraceae</taxon>
        <taxon>Anaerocolumna</taxon>
    </lineage>
</organism>
<evidence type="ECO:0000313" key="8">
    <source>
        <dbReference type="Proteomes" id="UP000184386"/>
    </source>
</evidence>
<keyword evidence="3" id="KW-0808">Transferase</keyword>
<keyword evidence="5" id="KW-1133">Transmembrane helix</keyword>
<dbReference type="Gene3D" id="6.10.340.10">
    <property type="match status" value="1"/>
</dbReference>
<keyword evidence="5" id="KW-0472">Membrane</keyword>
<evidence type="ECO:0000256" key="1">
    <source>
        <dbReference type="ARBA" id="ARBA00004370"/>
    </source>
</evidence>
<evidence type="ECO:0000259" key="6">
    <source>
        <dbReference type="PROSITE" id="PS50885"/>
    </source>
</evidence>
<dbReference type="EMBL" id="FRAC01000008">
    <property type="protein sequence ID" value="SHK02847.1"/>
    <property type="molecule type" value="Genomic_DNA"/>
</dbReference>
<comment type="subcellular location">
    <subcellularLocation>
        <location evidence="1">Membrane</location>
    </subcellularLocation>
</comment>
<evidence type="ECO:0000256" key="4">
    <source>
        <dbReference type="ARBA" id="ARBA00022777"/>
    </source>
</evidence>
<dbReference type="InterPro" id="IPR003594">
    <property type="entry name" value="HATPase_dom"/>
</dbReference>
<dbReference type="OrthoDB" id="759642at2"/>
<dbReference type="Pfam" id="PF06580">
    <property type="entry name" value="His_kinase"/>
    <property type="match status" value="1"/>
</dbReference>
<dbReference type="InterPro" id="IPR050640">
    <property type="entry name" value="Bact_2-comp_sensor_kinase"/>
</dbReference>
<feature type="transmembrane region" description="Helical" evidence="5">
    <location>
        <begin position="20"/>
        <end position="41"/>
    </location>
</feature>
<dbReference type="RefSeq" id="WP_073274530.1">
    <property type="nucleotide sequence ID" value="NZ_FRAC01000008.1"/>
</dbReference>
<dbReference type="PROSITE" id="PS50885">
    <property type="entry name" value="HAMP"/>
    <property type="match status" value="1"/>
</dbReference>
<dbReference type="InterPro" id="IPR003660">
    <property type="entry name" value="HAMP_dom"/>
</dbReference>
<feature type="transmembrane region" description="Helical" evidence="5">
    <location>
        <begin position="289"/>
        <end position="309"/>
    </location>
</feature>
<keyword evidence="4 7" id="KW-0418">Kinase</keyword>
<keyword evidence="5" id="KW-0812">Transmembrane</keyword>
<dbReference type="InterPro" id="IPR010559">
    <property type="entry name" value="Sig_transdc_His_kin_internal"/>
</dbReference>
<keyword evidence="8" id="KW-1185">Reference proteome</keyword>
<dbReference type="Gene3D" id="3.30.565.10">
    <property type="entry name" value="Histidine kinase-like ATPase, C-terminal domain"/>
    <property type="match status" value="1"/>
</dbReference>
<feature type="domain" description="HAMP" evidence="6">
    <location>
        <begin position="307"/>
        <end position="360"/>
    </location>
</feature>
<evidence type="ECO:0000256" key="2">
    <source>
        <dbReference type="ARBA" id="ARBA00022553"/>
    </source>
</evidence>
<keyword evidence="2" id="KW-0597">Phosphoprotein</keyword>
<sequence>MKMKLIKKIHIPTKSIRFRIIFVVFSIVFVLLLILLFSNIYAINVVRKQAAGTNQKMLKMYMNRVDDVFKNVENYWVGLQLSENMATIEYTDNEVNYYTAQARMKRDMENVLPTYGFIDNLFVYFSGKDTFIDAVKFDISGGEQKYIRKMIKAAVKDEKTLLNNKGKWFGMEVNGEYYLVRILRVNNIYMGGCAKVDKLVQKFRSDGFGDMEYITFCDNSGKEYGNSLMELNKSLLLNDQNKPYNIVGEGKKYLLLSANSKCGNYSMVALIRDNHILEGLNSIQNFIRLLYLFQVVFLILFILAMRNWIIKPMDLLIRAMKSLGSGNLEVRLKSNKVCDEYVILNKTFDTMIEQIKSLKIDIYEEKEQRQKAELQYLKLQVNPHFYINCLNVIHNLSLMDKNNLVQEMTTYLGNHLRYTMEGNSLDCLYKEIDYIKNYLRIQKLRFLNSINCQFDIEDSVLDVMVPPLIIQTFIENTVKYQVVAGEITEIYIKVKSCELKDIPYICIEVWDSGDGYSEKVMESLKYKKRIFDEKGEHFGIYNVRQRVNLIYGDMACLTFANHEVTGGAYVKILLPREINTEKKDQPQVKQ</sequence>
<accession>A0A1M6P4F2</accession>
<proteinExistence type="predicted"/>
<dbReference type="SUPFAM" id="SSF158472">
    <property type="entry name" value="HAMP domain-like"/>
    <property type="match status" value="1"/>
</dbReference>
<dbReference type="Proteomes" id="UP000184386">
    <property type="component" value="Unassembled WGS sequence"/>
</dbReference>
<dbReference type="PANTHER" id="PTHR34220:SF7">
    <property type="entry name" value="SENSOR HISTIDINE KINASE YPDA"/>
    <property type="match status" value="1"/>
</dbReference>
<gene>
    <name evidence="7" type="ORF">SAMN02745136_01589</name>
</gene>
<dbReference type="CDD" id="cd06225">
    <property type="entry name" value="HAMP"/>
    <property type="match status" value="1"/>
</dbReference>
<reference evidence="7 8" key="1">
    <citation type="submission" date="2016-11" db="EMBL/GenBank/DDBJ databases">
        <authorList>
            <person name="Jaros S."/>
            <person name="Januszkiewicz K."/>
            <person name="Wedrychowicz H."/>
        </authorList>
    </citation>
    <scope>NUCLEOTIDE SEQUENCE [LARGE SCALE GENOMIC DNA]</scope>
    <source>
        <strain evidence="7 8">DSM 15929</strain>
    </source>
</reference>
<dbReference type="PANTHER" id="PTHR34220">
    <property type="entry name" value="SENSOR HISTIDINE KINASE YPDA"/>
    <property type="match status" value="1"/>
</dbReference>
<dbReference type="AlphaFoldDB" id="A0A1M6P4F2"/>
<name>A0A1M6P4F2_9FIRM</name>
<protein>
    <submittedName>
        <fullName evidence="7">Two-component system, sensor histidine kinase YesM</fullName>
    </submittedName>
</protein>
<dbReference type="Pfam" id="PF00672">
    <property type="entry name" value="HAMP"/>
    <property type="match status" value="1"/>
</dbReference>
<dbReference type="STRING" id="1121322.SAMN02745136_01589"/>